<evidence type="ECO:0000256" key="5">
    <source>
        <dbReference type="ARBA" id="ARBA00022970"/>
    </source>
</evidence>
<keyword evidence="7 9" id="KW-0496">Mitochondrion</keyword>
<keyword evidence="5" id="KW-0029">Amino-acid transport</keyword>
<accession>B4H6T0</accession>
<feature type="transmembrane region" description="Helical" evidence="9">
    <location>
        <begin position="236"/>
        <end position="254"/>
    </location>
</feature>
<evidence type="ECO:0000313" key="10">
    <source>
        <dbReference type="EMBL" id="EDW33518.1"/>
    </source>
</evidence>
<evidence type="ECO:0000256" key="6">
    <source>
        <dbReference type="ARBA" id="ARBA00022989"/>
    </source>
</evidence>
<dbReference type="eggNOG" id="KOG3767">
    <property type="taxonomic scope" value="Eukaryota"/>
</dbReference>
<evidence type="ECO:0000256" key="2">
    <source>
        <dbReference type="ARBA" id="ARBA00005974"/>
    </source>
</evidence>
<dbReference type="PANTHER" id="PTHR11153:SF14">
    <property type="entry name" value="SIDEROFLEXIN-2"/>
    <property type="match status" value="1"/>
</dbReference>
<evidence type="ECO:0000313" key="11">
    <source>
        <dbReference type="Proteomes" id="UP000008744"/>
    </source>
</evidence>
<dbReference type="GO" id="GO:0005743">
    <property type="term" value="C:mitochondrial inner membrane"/>
    <property type="evidence" value="ECO:0007669"/>
    <property type="project" value="TreeGrafter"/>
</dbReference>
<dbReference type="PhylomeDB" id="B4H6T0"/>
<name>B4H6T0_DROPE</name>
<organism evidence="11">
    <name type="scientific">Drosophila persimilis</name>
    <name type="common">Fruit fly</name>
    <dbReference type="NCBI Taxonomy" id="7234"/>
    <lineage>
        <taxon>Eukaryota</taxon>
        <taxon>Metazoa</taxon>
        <taxon>Ecdysozoa</taxon>
        <taxon>Arthropoda</taxon>
        <taxon>Hexapoda</taxon>
        <taxon>Insecta</taxon>
        <taxon>Pterygota</taxon>
        <taxon>Neoptera</taxon>
        <taxon>Endopterygota</taxon>
        <taxon>Diptera</taxon>
        <taxon>Brachycera</taxon>
        <taxon>Muscomorpha</taxon>
        <taxon>Ephydroidea</taxon>
        <taxon>Drosophilidae</taxon>
        <taxon>Drosophila</taxon>
        <taxon>Sophophora</taxon>
    </lineage>
</organism>
<dbReference type="GO" id="GO:0140300">
    <property type="term" value="P:serine import into mitochondrion"/>
    <property type="evidence" value="ECO:0007669"/>
    <property type="project" value="EnsemblMetazoa"/>
</dbReference>
<dbReference type="OrthoDB" id="6608471at2759"/>
<keyword evidence="8 9" id="KW-0472">Membrane</keyword>
<dbReference type="GO" id="GO:0006730">
    <property type="term" value="P:one-carbon metabolic process"/>
    <property type="evidence" value="ECO:0007669"/>
    <property type="project" value="EnsemblMetazoa"/>
</dbReference>
<keyword evidence="3" id="KW-0813">Transport</keyword>
<dbReference type="Pfam" id="PF03820">
    <property type="entry name" value="SFXNs"/>
    <property type="match status" value="1"/>
</dbReference>
<evidence type="ECO:0000256" key="9">
    <source>
        <dbReference type="RuleBase" id="RU362000"/>
    </source>
</evidence>
<dbReference type="AlphaFoldDB" id="B4H6T0"/>
<dbReference type="HOGENOM" id="CLU_039425_1_0_1"/>
<feature type="transmembrane region" description="Helical" evidence="9">
    <location>
        <begin position="148"/>
        <end position="169"/>
    </location>
</feature>
<evidence type="ECO:0000256" key="8">
    <source>
        <dbReference type="ARBA" id="ARBA00023136"/>
    </source>
</evidence>
<evidence type="ECO:0000256" key="3">
    <source>
        <dbReference type="ARBA" id="ARBA00022448"/>
    </source>
</evidence>
<feature type="transmembrane region" description="Helical" evidence="9">
    <location>
        <begin position="104"/>
        <end position="128"/>
    </location>
</feature>
<protein>
    <recommendedName>
        <fullName evidence="9">Sidoreflexin</fullName>
    </recommendedName>
</protein>
<proteinExistence type="inferred from homology"/>
<evidence type="ECO:0000256" key="7">
    <source>
        <dbReference type="ARBA" id="ARBA00023128"/>
    </source>
</evidence>
<keyword evidence="4 9" id="KW-0812">Transmembrane</keyword>
<keyword evidence="11" id="KW-1185">Reference proteome</keyword>
<dbReference type="OMA" id="LQRYVPF"/>
<sequence length="333" mass="37153">MVIALIDVDKPLYDLTTFAGRFKYYAWMTDPRTVVQPSERLLEAKEMIEKYRREPGQAQSLGPGKALEDVHYNMKLYSSAFHPDTGELQNFCGRMSFQASLVPGGMLITGGMLAFYRTVPAVVLWQFINQSFNAVVNYTNRNANSPTSVTQLGVAYVSATTSALIAAIGCKNYWSKKATPLFQRFVPFAAVAAANCVNIPLMRQNEILRGVEVKNSEGEIVGQSRLAAIKGISEVVISRIAMAAPGMLVLPLIMERLEKLPAYSRIKWINAPFQTLMVGCFLCFMVPSACAFFPQQCSLDTSTMRTFEPELYEDMKKRTEGNVPKRVYFNKGL</sequence>
<dbReference type="GO" id="GO:0015194">
    <property type="term" value="F:L-serine transmembrane transporter activity"/>
    <property type="evidence" value="ECO:0007669"/>
    <property type="project" value="EnsemblMetazoa"/>
</dbReference>
<evidence type="ECO:0000256" key="4">
    <source>
        <dbReference type="ARBA" id="ARBA00022692"/>
    </source>
</evidence>
<evidence type="ECO:0000256" key="1">
    <source>
        <dbReference type="ARBA" id="ARBA00004225"/>
    </source>
</evidence>
<dbReference type="InterPro" id="IPR004686">
    <property type="entry name" value="Mtc"/>
</dbReference>
<gene>
    <name evidence="10" type="primary">Dper\GL21744</name>
    <name evidence="10" type="ORF">Dper_GL21744</name>
</gene>
<feature type="transmembrane region" description="Helical" evidence="9">
    <location>
        <begin position="275"/>
        <end position="294"/>
    </location>
</feature>
<comment type="similarity">
    <text evidence="2 9">Belongs to the sideroflexin family.</text>
</comment>
<reference evidence="10 11" key="1">
    <citation type="journal article" date="2007" name="Nature">
        <title>Evolution of genes and genomes on the Drosophila phylogeny.</title>
        <authorList>
            <consortium name="Drosophila 12 Genomes Consortium"/>
            <person name="Clark A.G."/>
            <person name="Eisen M.B."/>
            <person name="Smith D.R."/>
            <person name="Bergman C.M."/>
            <person name="Oliver B."/>
            <person name="Markow T.A."/>
            <person name="Kaufman T.C."/>
            <person name="Kellis M."/>
            <person name="Gelbart W."/>
            <person name="Iyer V.N."/>
            <person name="Pollard D.A."/>
            <person name="Sackton T.B."/>
            <person name="Larracuente A.M."/>
            <person name="Singh N.D."/>
            <person name="Abad J.P."/>
            <person name="Abt D.N."/>
            <person name="Adryan B."/>
            <person name="Aguade M."/>
            <person name="Akashi H."/>
            <person name="Anderson W.W."/>
            <person name="Aquadro C.F."/>
            <person name="Ardell D.H."/>
            <person name="Arguello R."/>
            <person name="Artieri C.G."/>
            <person name="Barbash D.A."/>
            <person name="Barker D."/>
            <person name="Barsanti P."/>
            <person name="Batterham P."/>
            <person name="Batzoglou S."/>
            <person name="Begun D."/>
            <person name="Bhutkar A."/>
            <person name="Blanco E."/>
            <person name="Bosak S.A."/>
            <person name="Bradley R.K."/>
            <person name="Brand A.D."/>
            <person name="Brent M.R."/>
            <person name="Brooks A.N."/>
            <person name="Brown R.H."/>
            <person name="Butlin R.K."/>
            <person name="Caggese C."/>
            <person name="Calvi B.R."/>
            <person name="Bernardo de Carvalho A."/>
            <person name="Caspi A."/>
            <person name="Castrezana S."/>
            <person name="Celniker S.E."/>
            <person name="Chang J.L."/>
            <person name="Chapple C."/>
            <person name="Chatterji S."/>
            <person name="Chinwalla A."/>
            <person name="Civetta A."/>
            <person name="Clifton S.W."/>
            <person name="Comeron J.M."/>
            <person name="Costello J.C."/>
            <person name="Coyne J.A."/>
            <person name="Daub J."/>
            <person name="David R.G."/>
            <person name="Delcher A.L."/>
            <person name="Delehaunty K."/>
            <person name="Do C.B."/>
            <person name="Ebling H."/>
            <person name="Edwards K."/>
            <person name="Eickbush T."/>
            <person name="Evans J.D."/>
            <person name="Filipski A."/>
            <person name="Findeiss S."/>
            <person name="Freyhult E."/>
            <person name="Fulton L."/>
            <person name="Fulton R."/>
            <person name="Garcia A.C."/>
            <person name="Gardiner A."/>
            <person name="Garfield D.A."/>
            <person name="Garvin B.E."/>
            <person name="Gibson G."/>
            <person name="Gilbert D."/>
            <person name="Gnerre S."/>
            <person name="Godfrey J."/>
            <person name="Good R."/>
            <person name="Gotea V."/>
            <person name="Gravely B."/>
            <person name="Greenberg A.J."/>
            <person name="Griffiths-Jones S."/>
            <person name="Gross S."/>
            <person name="Guigo R."/>
            <person name="Gustafson E.A."/>
            <person name="Haerty W."/>
            <person name="Hahn M.W."/>
            <person name="Halligan D.L."/>
            <person name="Halpern A.L."/>
            <person name="Halter G.M."/>
            <person name="Han M.V."/>
            <person name="Heger A."/>
            <person name="Hillier L."/>
            <person name="Hinrichs A.S."/>
            <person name="Holmes I."/>
            <person name="Hoskins R.A."/>
            <person name="Hubisz M.J."/>
            <person name="Hultmark D."/>
            <person name="Huntley M.A."/>
            <person name="Jaffe D.B."/>
            <person name="Jagadeeshan S."/>
            <person name="Jeck W.R."/>
            <person name="Johnson J."/>
            <person name="Jones C.D."/>
            <person name="Jordan W.C."/>
            <person name="Karpen G.H."/>
            <person name="Kataoka E."/>
            <person name="Keightley P.D."/>
            <person name="Kheradpour P."/>
            <person name="Kirkness E.F."/>
            <person name="Koerich L.B."/>
            <person name="Kristiansen K."/>
            <person name="Kudrna D."/>
            <person name="Kulathinal R.J."/>
            <person name="Kumar S."/>
            <person name="Kwok R."/>
            <person name="Lander E."/>
            <person name="Langley C.H."/>
            <person name="Lapoint R."/>
            <person name="Lazzaro B.P."/>
            <person name="Lee S.J."/>
            <person name="Levesque L."/>
            <person name="Li R."/>
            <person name="Lin C.F."/>
            <person name="Lin M.F."/>
            <person name="Lindblad-Toh K."/>
            <person name="Llopart A."/>
            <person name="Long M."/>
            <person name="Low L."/>
            <person name="Lozovsky E."/>
            <person name="Lu J."/>
            <person name="Luo M."/>
            <person name="Machado C.A."/>
            <person name="Makalowski W."/>
            <person name="Marzo M."/>
            <person name="Matsuda M."/>
            <person name="Matzkin L."/>
            <person name="McAllister B."/>
            <person name="McBride C.S."/>
            <person name="McKernan B."/>
            <person name="McKernan K."/>
            <person name="Mendez-Lago M."/>
            <person name="Minx P."/>
            <person name="Mollenhauer M.U."/>
            <person name="Montooth K."/>
            <person name="Mount S.M."/>
            <person name="Mu X."/>
            <person name="Myers E."/>
            <person name="Negre B."/>
            <person name="Newfeld S."/>
            <person name="Nielsen R."/>
            <person name="Noor M.A."/>
            <person name="O'Grady P."/>
            <person name="Pachter L."/>
            <person name="Papaceit M."/>
            <person name="Parisi M.J."/>
            <person name="Parisi M."/>
            <person name="Parts L."/>
            <person name="Pedersen J.S."/>
            <person name="Pesole G."/>
            <person name="Phillippy A.M."/>
            <person name="Ponting C.P."/>
            <person name="Pop M."/>
            <person name="Porcelli D."/>
            <person name="Powell J.R."/>
            <person name="Prohaska S."/>
            <person name="Pruitt K."/>
            <person name="Puig M."/>
            <person name="Quesneville H."/>
            <person name="Ram K.R."/>
            <person name="Rand D."/>
            <person name="Rasmussen M.D."/>
            <person name="Reed L.K."/>
            <person name="Reenan R."/>
            <person name="Reily A."/>
            <person name="Remington K.A."/>
            <person name="Rieger T.T."/>
            <person name="Ritchie M.G."/>
            <person name="Robin C."/>
            <person name="Rogers Y.H."/>
            <person name="Rohde C."/>
            <person name="Rozas J."/>
            <person name="Rubenfield M.J."/>
            <person name="Ruiz A."/>
            <person name="Russo S."/>
            <person name="Salzberg S.L."/>
            <person name="Sanchez-Gracia A."/>
            <person name="Saranga D.J."/>
            <person name="Sato H."/>
            <person name="Schaeffer S.W."/>
            <person name="Schatz M.C."/>
            <person name="Schlenke T."/>
            <person name="Schwartz R."/>
            <person name="Segarra C."/>
            <person name="Singh R.S."/>
            <person name="Sirot L."/>
            <person name="Sirota M."/>
            <person name="Sisneros N.B."/>
            <person name="Smith C.D."/>
            <person name="Smith T.F."/>
            <person name="Spieth J."/>
            <person name="Stage D.E."/>
            <person name="Stark A."/>
            <person name="Stephan W."/>
            <person name="Strausberg R.L."/>
            <person name="Strempel S."/>
            <person name="Sturgill D."/>
            <person name="Sutton G."/>
            <person name="Sutton G.G."/>
            <person name="Tao W."/>
            <person name="Teichmann S."/>
            <person name="Tobari Y.N."/>
            <person name="Tomimura Y."/>
            <person name="Tsolas J.M."/>
            <person name="Valente V.L."/>
            <person name="Venter E."/>
            <person name="Venter J.C."/>
            <person name="Vicario S."/>
            <person name="Vieira F.G."/>
            <person name="Vilella A.J."/>
            <person name="Villasante A."/>
            <person name="Walenz B."/>
            <person name="Wang J."/>
            <person name="Wasserman M."/>
            <person name="Watts T."/>
            <person name="Wilson D."/>
            <person name="Wilson R.K."/>
            <person name="Wing R.A."/>
            <person name="Wolfner M.F."/>
            <person name="Wong A."/>
            <person name="Wong G.K."/>
            <person name="Wu C.I."/>
            <person name="Wu G."/>
            <person name="Yamamoto D."/>
            <person name="Yang H.P."/>
            <person name="Yang S.P."/>
            <person name="Yorke J.A."/>
            <person name="Yoshida K."/>
            <person name="Zdobnov E."/>
            <person name="Zhang P."/>
            <person name="Zhang Y."/>
            <person name="Zimin A.V."/>
            <person name="Baldwin J."/>
            <person name="Abdouelleil A."/>
            <person name="Abdulkadir J."/>
            <person name="Abebe A."/>
            <person name="Abera B."/>
            <person name="Abreu J."/>
            <person name="Acer S.C."/>
            <person name="Aftuck L."/>
            <person name="Alexander A."/>
            <person name="An P."/>
            <person name="Anderson E."/>
            <person name="Anderson S."/>
            <person name="Arachi H."/>
            <person name="Azer M."/>
            <person name="Bachantsang P."/>
            <person name="Barry A."/>
            <person name="Bayul T."/>
            <person name="Berlin A."/>
            <person name="Bessette D."/>
            <person name="Bloom T."/>
            <person name="Blye J."/>
            <person name="Boguslavskiy L."/>
            <person name="Bonnet C."/>
            <person name="Boukhgalter B."/>
            <person name="Bourzgui I."/>
            <person name="Brown A."/>
            <person name="Cahill P."/>
            <person name="Channer S."/>
            <person name="Cheshatsang Y."/>
            <person name="Chuda L."/>
            <person name="Citroen M."/>
            <person name="Collymore A."/>
            <person name="Cooke P."/>
            <person name="Costello M."/>
            <person name="D'Aco K."/>
            <person name="Daza R."/>
            <person name="De Haan G."/>
            <person name="DeGray S."/>
            <person name="DeMaso C."/>
            <person name="Dhargay N."/>
            <person name="Dooley K."/>
            <person name="Dooley E."/>
            <person name="Doricent M."/>
            <person name="Dorje P."/>
            <person name="Dorjee K."/>
            <person name="Dupes A."/>
            <person name="Elong R."/>
            <person name="Falk J."/>
            <person name="Farina A."/>
            <person name="Faro S."/>
            <person name="Ferguson D."/>
            <person name="Fisher S."/>
            <person name="Foley C.D."/>
            <person name="Franke A."/>
            <person name="Friedrich D."/>
            <person name="Gadbois L."/>
            <person name="Gearin G."/>
            <person name="Gearin C.R."/>
            <person name="Giannoukos G."/>
            <person name="Goode T."/>
            <person name="Graham J."/>
            <person name="Grandbois E."/>
            <person name="Grewal S."/>
            <person name="Gyaltsen K."/>
            <person name="Hafez N."/>
            <person name="Hagos B."/>
            <person name="Hall J."/>
            <person name="Henson C."/>
            <person name="Hollinger A."/>
            <person name="Honan T."/>
            <person name="Huard M.D."/>
            <person name="Hughes L."/>
            <person name="Hurhula B."/>
            <person name="Husby M.E."/>
            <person name="Kamat A."/>
            <person name="Kanga B."/>
            <person name="Kashin S."/>
            <person name="Khazanovich D."/>
            <person name="Kisner P."/>
            <person name="Lance K."/>
            <person name="Lara M."/>
            <person name="Lee W."/>
            <person name="Lennon N."/>
            <person name="Letendre F."/>
            <person name="LeVine R."/>
            <person name="Lipovsky A."/>
            <person name="Liu X."/>
            <person name="Liu J."/>
            <person name="Liu S."/>
            <person name="Lokyitsang T."/>
            <person name="Lokyitsang Y."/>
            <person name="Lubonja R."/>
            <person name="Lui A."/>
            <person name="MacDonald P."/>
            <person name="Magnisalis V."/>
            <person name="Maru K."/>
            <person name="Matthews C."/>
            <person name="McCusker W."/>
            <person name="McDonough S."/>
            <person name="Mehta T."/>
            <person name="Meldrim J."/>
            <person name="Meneus L."/>
            <person name="Mihai O."/>
            <person name="Mihalev A."/>
            <person name="Mihova T."/>
            <person name="Mittelman R."/>
            <person name="Mlenga V."/>
            <person name="Montmayeur A."/>
            <person name="Mulrain L."/>
            <person name="Navidi A."/>
            <person name="Naylor J."/>
            <person name="Negash T."/>
            <person name="Nguyen T."/>
            <person name="Nguyen N."/>
            <person name="Nicol R."/>
            <person name="Norbu C."/>
            <person name="Norbu N."/>
            <person name="Novod N."/>
            <person name="O'Neill B."/>
            <person name="Osman S."/>
            <person name="Markiewicz E."/>
            <person name="Oyono O.L."/>
            <person name="Patti C."/>
            <person name="Phunkhang P."/>
            <person name="Pierre F."/>
            <person name="Priest M."/>
            <person name="Raghuraman S."/>
            <person name="Rege F."/>
            <person name="Reyes R."/>
            <person name="Rise C."/>
            <person name="Rogov P."/>
            <person name="Ross K."/>
            <person name="Ryan E."/>
            <person name="Settipalli S."/>
            <person name="Shea T."/>
            <person name="Sherpa N."/>
            <person name="Shi L."/>
            <person name="Shih D."/>
            <person name="Sparrow T."/>
            <person name="Spaulding J."/>
            <person name="Stalker J."/>
            <person name="Stange-Thomann N."/>
            <person name="Stavropoulos S."/>
            <person name="Stone C."/>
            <person name="Strader C."/>
            <person name="Tesfaye S."/>
            <person name="Thomson T."/>
            <person name="Thoulutsang Y."/>
            <person name="Thoulutsang D."/>
            <person name="Topham K."/>
            <person name="Topping I."/>
            <person name="Tsamla T."/>
            <person name="Vassiliev H."/>
            <person name="Vo A."/>
            <person name="Wangchuk T."/>
            <person name="Wangdi T."/>
            <person name="Weiand M."/>
            <person name="Wilkinson J."/>
            <person name="Wilson A."/>
            <person name="Yadav S."/>
            <person name="Young G."/>
            <person name="Yu Q."/>
            <person name="Zembek L."/>
            <person name="Zhong D."/>
            <person name="Zimmer A."/>
            <person name="Zwirko Z."/>
            <person name="Jaffe D.B."/>
            <person name="Alvarez P."/>
            <person name="Brockman W."/>
            <person name="Butler J."/>
            <person name="Chin C."/>
            <person name="Gnerre S."/>
            <person name="Grabherr M."/>
            <person name="Kleber M."/>
            <person name="Mauceli E."/>
            <person name="MacCallum I."/>
        </authorList>
    </citation>
    <scope>NUCLEOTIDE SEQUENCE [LARGE SCALE GENOMIC DNA]</scope>
    <source>
        <strain evidence="11">MSH-3 / Tucson 14011-0111.49</strain>
    </source>
</reference>
<dbReference type="NCBIfam" id="TIGR00798">
    <property type="entry name" value="mtc"/>
    <property type="match status" value="1"/>
</dbReference>
<keyword evidence="6 9" id="KW-1133">Transmembrane helix</keyword>
<comment type="subcellular location">
    <subcellularLocation>
        <location evidence="1 9">Mitochondrion membrane</location>
        <topology evidence="1 9">Multi-pass membrane protein</topology>
    </subcellularLocation>
</comment>
<dbReference type="GO" id="GO:0015075">
    <property type="term" value="F:monoatomic ion transmembrane transporter activity"/>
    <property type="evidence" value="ECO:0007669"/>
    <property type="project" value="InterPro"/>
</dbReference>
<dbReference type="EMBL" id="CH479215">
    <property type="protein sequence ID" value="EDW33518.1"/>
    <property type="molecule type" value="Genomic_DNA"/>
</dbReference>
<dbReference type="Proteomes" id="UP000008744">
    <property type="component" value="Unassembled WGS sequence"/>
</dbReference>
<dbReference type="PANTHER" id="PTHR11153">
    <property type="entry name" value="SIDEROFLEXIN"/>
    <property type="match status" value="1"/>
</dbReference>